<dbReference type="Proteomes" id="UP000831536">
    <property type="component" value="Segment"/>
</dbReference>
<accession>A0AAE9HG92</accession>
<evidence type="ECO:0000313" key="2">
    <source>
        <dbReference type="Proteomes" id="UP000831536"/>
    </source>
</evidence>
<evidence type="ECO:0000313" key="1">
    <source>
        <dbReference type="EMBL" id="UPW35980.1"/>
    </source>
</evidence>
<gene>
    <name evidence="1" type="ORF">EM_195</name>
</gene>
<dbReference type="EMBL" id="ON169972">
    <property type="protein sequence ID" value="UPW35980.1"/>
    <property type="molecule type" value="Genomic_DNA"/>
</dbReference>
<sequence>MSVDEMKMEVGVEVATVDIFRVEDEDGHGVYTGDLGYRAGIVGVACQGHPLPGDDGIERVDSSEYFGFATAEQLGRWFRPYLSELEAAGGVITVYTVPEDTARHGGRQSVFFRAKTLSKRPMTWQELRSSIPSDFEQGRMDRKEGSVLSATVFMQTRYGLGEHLSEEWYRGWLAADAEQLEESLKSLKDI</sequence>
<reference evidence="1" key="1">
    <citation type="journal article" date="2022" name="J. Appl. Microbiol.">
        <title>Bacteriophage-Antibiotic Combinations Against Multidrug-Resistant Pseudomonas aeruginosa.</title>
        <authorList>
            <person name="Holger D."/>
            <person name="Lev K.L."/>
            <person name="Kebriaei R."/>
            <person name="Morrisette T."/>
            <person name="Shah R."/>
            <person name="Alexander J."/>
            <person name="Lehman S.M."/>
            <person name="Rybak M.J."/>
        </authorList>
    </citation>
    <scope>NUCLEOTIDE SEQUENCE</scope>
</reference>
<proteinExistence type="predicted"/>
<protein>
    <submittedName>
        <fullName evidence="1">Uncharacterized protein</fullName>
    </submittedName>
</protein>
<organism evidence="1 2">
    <name type="scientific">Pseudomonas phage EM</name>
    <dbReference type="NCBI Taxonomy" id="2936914"/>
    <lineage>
        <taxon>Viruses</taxon>
        <taxon>Duplodnaviria</taxon>
        <taxon>Heunggongvirae</taxon>
        <taxon>Uroviricota</taxon>
        <taxon>Caudoviricetes</taxon>
        <taxon>Vandenendeviridae</taxon>
        <taxon>Skurskavirinae</taxon>
        <taxon>Baldwinvirus</taxon>
        <taxon>Baldwinvirus EM</taxon>
    </lineage>
</organism>
<keyword evidence="2" id="KW-1185">Reference proteome</keyword>
<name>A0AAE9HG92_9CAUD</name>